<organism evidence="1 2">
    <name type="scientific">Methanomethylophilus alvi</name>
    <dbReference type="NCBI Taxonomy" id="1291540"/>
    <lineage>
        <taxon>Archaea</taxon>
        <taxon>Methanobacteriati</taxon>
        <taxon>Thermoplasmatota</taxon>
        <taxon>Thermoplasmata</taxon>
        <taxon>Methanomassiliicoccales</taxon>
        <taxon>Methanomethylophilaceae</taxon>
        <taxon>Methanomethylophilus</taxon>
    </lineage>
</organism>
<reference evidence="1 2" key="1">
    <citation type="submission" date="2016-10" db="EMBL/GenBank/DDBJ databases">
        <title>Complete genome of the TMA-utilizing, human hosted archaeon Methanomethylophilus alvus Gen. nov, sp. nov., strain Mx-05, derived from a pure culture.</title>
        <authorList>
            <person name="Brugere J.-F."/>
            <person name="Ben Hania W."/>
            <person name="Chaudhary P.P."/>
            <person name="Gaci N."/>
            <person name="Borrel G."/>
            <person name="Cao Van Tuat L."/>
            <person name="Fardeau M.-L."/>
            <person name="Harris H.M.B."/>
            <person name="O'Toole P.W."/>
            <person name="Ollivier B."/>
        </authorList>
    </citation>
    <scope>NUCLEOTIDE SEQUENCE [LARGE SCALE GENOMIC DNA]</scope>
    <source>
        <strain evidence="1 2">Mx-05</strain>
    </source>
</reference>
<gene>
    <name evidence="1" type="ORF">BKD89_05625</name>
</gene>
<dbReference type="RefSeq" id="WP_015505028.1">
    <property type="nucleotide sequence ID" value="NZ_CAYARL010000026.1"/>
</dbReference>
<dbReference type="Proteomes" id="UP000273278">
    <property type="component" value="Chromosome"/>
</dbReference>
<evidence type="ECO:0000313" key="2">
    <source>
        <dbReference type="Proteomes" id="UP000273278"/>
    </source>
</evidence>
<dbReference type="EMBL" id="CP017686">
    <property type="protein sequence ID" value="AYQ55277.1"/>
    <property type="molecule type" value="Genomic_DNA"/>
</dbReference>
<dbReference type="AlphaFoldDB" id="A0A3G3IHE3"/>
<dbReference type="GeneID" id="41321922"/>
<dbReference type="OMA" id="CVPKHMM"/>
<sequence>MMEKAYPKAPTLVLVITNDSTVMLKDGICSAFELFGGRAQEVKNLVARLDLAKKKDGSKLCEVSFGMITSHFGYVPADYTVMKYPAEEVMSKPEDYERVQGQKDYLGKIEYTSKLFDRIVVCVPKHMMEMMMEKDVLPKGRVIAVTSPDLKEECEARDWMYLERRGPRVGSENADLIMNEIVRISP</sequence>
<protein>
    <submittedName>
        <fullName evidence="1">Uncharacterized protein</fullName>
    </submittedName>
</protein>
<accession>A0A3G3IHE3</accession>
<proteinExistence type="predicted"/>
<name>A0A3G3IHE3_9ARCH</name>
<evidence type="ECO:0000313" key="1">
    <source>
        <dbReference type="EMBL" id="AYQ55277.1"/>
    </source>
</evidence>